<dbReference type="RefSeq" id="WP_126157344.1">
    <property type="nucleotide sequence ID" value="NZ_RQXW01000003.1"/>
</dbReference>
<gene>
    <name evidence="1" type="ORF">EH243_03905</name>
</gene>
<dbReference type="AlphaFoldDB" id="A0A430KTF1"/>
<reference evidence="1 2" key="1">
    <citation type="submission" date="2018-11" db="EMBL/GenBank/DDBJ databases">
        <title>The draft genome sequence of Amphritea opalescens ANRC-JH13T.</title>
        <authorList>
            <person name="Fang Z."/>
            <person name="Zhang Y."/>
            <person name="Han X."/>
        </authorList>
    </citation>
    <scope>NUCLEOTIDE SEQUENCE [LARGE SCALE GENOMIC DNA]</scope>
    <source>
        <strain evidence="1 2">ANRC-JH13</strain>
    </source>
</reference>
<dbReference type="OrthoDB" id="6118708at2"/>
<name>A0A430KTF1_9GAMM</name>
<keyword evidence="2" id="KW-1185">Reference proteome</keyword>
<evidence type="ECO:0000313" key="1">
    <source>
        <dbReference type="EMBL" id="RTE66760.1"/>
    </source>
</evidence>
<organism evidence="1 2">
    <name type="scientific">Amphritea opalescens</name>
    <dbReference type="NCBI Taxonomy" id="2490544"/>
    <lineage>
        <taxon>Bacteria</taxon>
        <taxon>Pseudomonadati</taxon>
        <taxon>Pseudomonadota</taxon>
        <taxon>Gammaproteobacteria</taxon>
        <taxon>Oceanospirillales</taxon>
        <taxon>Oceanospirillaceae</taxon>
        <taxon>Amphritea</taxon>
    </lineage>
</organism>
<dbReference type="EMBL" id="RQXW01000003">
    <property type="protein sequence ID" value="RTE66760.1"/>
    <property type="molecule type" value="Genomic_DNA"/>
</dbReference>
<protein>
    <submittedName>
        <fullName evidence="1">Uncharacterized protein</fullName>
    </submittedName>
</protein>
<sequence>MLFKGVLLGLLLVSQWTLAAESEIYLLGRFTYKGTPVSQAVILTDKRVTELEQCRDFVRYQVRGTKRGKNYYRHYVRAQRKGVNIVAHYSCIETSLNVSRWNAHDFYDKVYLVDLRSGQHFTRYADTNSCWAAIRKDPDKHSRKLYCAKMNQTLLPVE</sequence>
<accession>A0A430KTF1</accession>
<dbReference type="Proteomes" id="UP000283087">
    <property type="component" value="Unassembled WGS sequence"/>
</dbReference>
<comment type="caution">
    <text evidence="1">The sequence shown here is derived from an EMBL/GenBank/DDBJ whole genome shotgun (WGS) entry which is preliminary data.</text>
</comment>
<proteinExistence type="predicted"/>
<evidence type="ECO:0000313" key="2">
    <source>
        <dbReference type="Proteomes" id="UP000283087"/>
    </source>
</evidence>